<dbReference type="Pfam" id="PF20511">
    <property type="entry name" value="PMI_typeI_cat"/>
    <property type="match status" value="1"/>
</dbReference>
<sequence>MELKCAVQTYAWGVKGFKSSVAQLAKAVNTDLEVTDDQTYAELWMGTHPNGPSIVKENGTSLKSYIDTHPDVLGSKVFEKFGAQLPFLFKVLSVNQALSIQAHPNKV</sequence>
<dbReference type="GO" id="GO:0008270">
    <property type="term" value="F:zinc ion binding"/>
    <property type="evidence" value="ECO:0007669"/>
    <property type="project" value="InterPro"/>
</dbReference>
<evidence type="ECO:0000313" key="3">
    <source>
        <dbReference type="Proteomes" id="UP001381693"/>
    </source>
</evidence>
<dbReference type="Proteomes" id="UP001381693">
    <property type="component" value="Unassembled WGS sequence"/>
</dbReference>
<dbReference type="InterPro" id="IPR046457">
    <property type="entry name" value="PMI_typeI_cat"/>
</dbReference>
<dbReference type="GO" id="GO:0005829">
    <property type="term" value="C:cytosol"/>
    <property type="evidence" value="ECO:0007669"/>
    <property type="project" value="TreeGrafter"/>
</dbReference>
<reference evidence="2 3" key="1">
    <citation type="submission" date="2023-11" db="EMBL/GenBank/DDBJ databases">
        <title>Halocaridina rubra genome assembly.</title>
        <authorList>
            <person name="Smith C."/>
        </authorList>
    </citation>
    <scope>NUCLEOTIDE SEQUENCE [LARGE SCALE GENOMIC DNA]</scope>
    <source>
        <strain evidence="2">EP-1</strain>
        <tissue evidence="2">Whole</tissue>
    </source>
</reference>
<dbReference type="PRINTS" id="PR00714">
    <property type="entry name" value="MAN6PISMRASE"/>
</dbReference>
<dbReference type="PANTHER" id="PTHR10309">
    <property type="entry name" value="MANNOSE-6-PHOSPHATE ISOMERASE"/>
    <property type="match status" value="1"/>
</dbReference>
<evidence type="ECO:0000259" key="1">
    <source>
        <dbReference type="Pfam" id="PF20511"/>
    </source>
</evidence>
<dbReference type="GO" id="GO:0009298">
    <property type="term" value="P:GDP-mannose biosynthetic process"/>
    <property type="evidence" value="ECO:0007669"/>
    <property type="project" value="InterPro"/>
</dbReference>
<dbReference type="GO" id="GO:0004476">
    <property type="term" value="F:mannose-6-phosphate isomerase activity"/>
    <property type="evidence" value="ECO:0007669"/>
    <property type="project" value="InterPro"/>
</dbReference>
<gene>
    <name evidence="2" type="ORF">SK128_018551</name>
</gene>
<protein>
    <recommendedName>
        <fullName evidence="1">Phosphomannose isomerase type I catalytic domain-containing protein</fullName>
    </recommendedName>
</protein>
<feature type="domain" description="Phosphomannose isomerase type I catalytic" evidence="1">
    <location>
        <begin position="2"/>
        <end position="106"/>
    </location>
</feature>
<dbReference type="EMBL" id="JAXCGZ010010326">
    <property type="protein sequence ID" value="KAK7075630.1"/>
    <property type="molecule type" value="Genomic_DNA"/>
</dbReference>
<dbReference type="InterPro" id="IPR014710">
    <property type="entry name" value="RmlC-like_jellyroll"/>
</dbReference>
<dbReference type="AlphaFoldDB" id="A0AAN8X0C1"/>
<dbReference type="InterPro" id="IPR011051">
    <property type="entry name" value="RmlC_Cupin_sf"/>
</dbReference>
<keyword evidence="3" id="KW-1185">Reference proteome</keyword>
<accession>A0AAN8X0C1</accession>
<comment type="caution">
    <text evidence="2">The sequence shown here is derived from an EMBL/GenBank/DDBJ whole genome shotgun (WGS) entry which is preliminary data.</text>
</comment>
<name>A0AAN8X0C1_HALRR</name>
<dbReference type="SUPFAM" id="SSF51182">
    <property type="entry name" value="RmlC-like cupins"/>
    <property type="match status" value="1"/>
</dbReference>
<dbReference type="PANTHER" id="PTHR10309:SF0">
    <property type="entry name" value="MANNOSE-6-PHOSPHATE ISOMERASE"/>
    <property type="match status" value="1"/>
</dbReference>
<dbReference type="InterPro" id="IPR016305">
    <property type="entry name" value="Mannose-6-P_Isomerase"/>
</dbReference>
<proteinExistence type="predicted"/>
<dbReference type="Gene3D" id="2.60.120.10">
    <property type="entry name" value="Jelly Rolls"/>
    <property type="match status" value="1"/>
</dbReference>
<evidence type="ECO:0000313" key="2">
    <source>
        <dbReference type="EMBL" id="KAK7075630.1"/>
    </source>
</evidence>
<organism evidence="2 3">
    <name type="scientific">Halocaridina rubra</name>
    <name type="common">Hawaiian red shrimp</name>
    <dbReference type="NCBI Taxonomy" id="373956"/>
    <lineage>
        <taxon>Eukaryota</taxon>
        <taxon>Metazoa</taxon>
        <taxon>Ecdysozoa</taxon>
        <taxon>Arthropoda</taxon>
        <taxon>Crustacea</taxon>
        <taxon>Multicrustacea</taxon>
        <taxon>Malacostraca</taxon>
        <taxon>Eumalacostraca</taxon>
        <taxon>Eucarida</taxon>
        <taxon>Decapoda</taxon>
        <taxon>Pleocyemata</taxon>
        <taxon>Caridea</taxon>
        <taxon>Atyoidea</taxon>
        <taxon>Atyidae</taxon>
        <taxon>Halocaridina</taxon>
    </lineage>
</organism>